<evidence type="ECO:0000256" key="5">
    <source>
        <dbReference type="ARBA" id="ARBA00023242"/>
    </source>
</evidence>
<dbReference type="Pfam" id="PF00439">
    <property type="entry name" value="Bromodomain"/>
    <property type="match status" value="1"/>
</dbReference>
<dbReference type="GO" id="GO:0000123">
    <property type="term" value="C:histone acetyltransferase complex"/>
    <property type="evidence" value="ECO:0007669"/>
    <property type="project" value="TreeGrafter"/>
</dbReference>
<evidence type="ECO:0000313" key="11">
    <source>
        <dbReference type="Proteomes" id="UP000011087"/>
    </source>
</evidence>
<dbReference type="EMBL" id="JH992969">
    <property type="protein sequence ID" value="EKX53602.1"/>
    <property type="molecule type" value="Genomic_DNA"/>
</dbReference>
<dbReference type="InterPro" id="IPR000182">
    <property type="entry name" value="GNAT_dom"/>
</dbReference>
<feature type="domain" description="Bromo" evidence="7">
    <location>
        <begin position="293"/>
        <end position="363"/>
    </location>
</feature>
<evidence type="ECO:0000256" key="6">
    <source>
        <dbReference type="PROSITE-ProRule" id="PRU00035"/>
    </source>
</evidence>
<dbReference type="RefSeq" id="XP_005840582.1">
    <property type="nucleotide sequence ID" value="XM_005840525.1"/>
</dbReference>
<reference evidence="11" key="2">
    <citation type="submission" date="2012-11" db="EMBL/GenBank/DDBJ databases">
        <authorList>
            <person name="Kuo A."/>
            <person name="Curtis B.A."/>
            <person name="Tanifuji G."/>
            <person name="Burki F."/>
            <person name="Gruber A."/>
            <person name="Irimia M."/>
            <person name="Maruyama S."/>
            <person name="Arias M.C."/>
            <person name="Ball S.G."/>
            <person name="Gile G.H."/>
            <person name="Hirakawa Y."/>
            <person name="Hopkins J.F."/>
            <person name="Rensing S.A."/>
            <person name="Schmutz J."/>
            <person name="Symeonidi A."/>
            <person name="Elias M."/>
            <person name="Eveleigh R.J."/>
            <person name="Herman E.K."/>
            <person name="Klute M.J."/>
            <person name="Nakayama T."/>
            <person name="Obornik M."/>
            <person name="Reyes-Prieto A."/>
            <person name="Armbrust E.V."/>
            <person name="Aves S.J."/>
            <person name="Beiko R.G."/>
            <person name="Coutinho P."/>
            <person name="Dacks J.B."/>
            <person name="Durnford D.G."/>
            <person name="Fast N.M."/>
            <person name="Green B.R."/>
            <person name="Grisdale C."/>
            <person name="Hempe F."/>
            <person name="Henrissat B."/>
            <person name="Hoppner M.P."/>
            <person name="Ishida K.-I."/>
            <person name="Kim E."/>
            <person name="Koreny L."/>
            <person name="Kroth P.G."/>
            <person name="Liu Y."/>
            <person name="Malik S.-B."/>
            <person name="Maier U.G."/>
            <person name="McRose D."/>
            <person name="Mock T."/>
            <person name="Neilson J.A."/>
            <person name="Onodera N.T."/>
            <person name="Poole A.M."/>
            <person name="Pritham E.J."/>
            <person name="Richards T.A."/>
            <person name="Rocap G."/>
            <person name="Roy S.W."/>
            <person name="Sarai C."/>
            <person name="Schaack S."/>
            <person name="Shirato S."/>
            <person name="Slamovits C.H."/>
            <person name="Spencer D.F."/>
            <person name="Suzuki S."/>
            <person name="Worden A.Z."/>
            <person name="Zauner S."/>
            <person name="Barry K."/>
            <person name="Bell C."/>
            <person name="Bharti A.K."/>
            <person name="Crow J.A."/>
            <person name="Grimwood J."/>
            <person name="Kramer R."/>
            <person name="Lindquist E."/>
            <person name="Lucas S."/>
            <person name="Salamov A."/>
            <person name="McFadden G.I."/>
            <person name="Lane C.E."/>
            <person name="Keeling P.J."/>
            <person name="Gray M.W."/>
            <person name="Grigoriev I.V."/>
            <person name="Archibald J.M."/>
        </authorList>
    </citation>
    <scope>NUCLEOTIDE SEQUENCE</scope>
    <source>
        <strain evidence="11">CCMP2712</strain>
    </source>
</reference>
<comment type="similarity">
    <text evidence="2">Belongs to the acetyltransferase family. GCN5 subfamily.</text>
</comment>
<dbReference type="SUPFAM" id="SSF47370">
    <property type="entry name" value="Bromodomain"/>
    <property type="match status" value="1"/>
</dbReference>
<dbReference type="Gene3D" id="3.40.630.30">
    <property type="match status" value="1"/>
</dbReference>
<dbReference type="PaxDb" id="55529-EKX53602"/>
<evidence type="ECO:0000259" key="8">
    <source>
        <dbReference type="PROSITE" id="PS51186"/>
    </source>
</evidence>
<dbReference type="EnsemblProtists" id="EKX53602">
    <property type="protein sequence ID" value="EKX53602"/>
    <property type="gene ID" value="GUITHDRAFT_132707"/>
</dbReference>
<dbReference type="InterPro" id="IPR001487">
    <property type="entry name" value="Bromodomain"/>
</dbReference>
<evidence type="ECO:0000256" key="4">
    <source>
        <dbReference type="ARBA" id="ARBA00023159"/>
    </source>
</evidence>
<evidence type="ECO:0000256" key="1">
    <source>
        <dbReference type="ARBA" id="ARBA00004123"/>
    </source>
</evidence>
<dbReference type="OrthoDB" id="1937912at2759"/>
<dbReference type="Proteomes" id="UP000011087">
    <property type="component" value="Unassembled WGS sequence"/>
</dbReference>
<dbReference type="AlphaFoldDB" id="L1JYZ4"/>
<protein>
    <recommendedName>
        <fullName evidence="12">Histone acetyltransferase</fullName>
    </recommendedName>
</protein>
<dbReference type="InterPro" id="IPR036427">
    <property type="entry name" value="Bromodomain-like_sf"/>
</dbReference>
<dbReference type="SMART" id="SM00297">
    <property type="entry name" value="BROMO"/>
    <property type="match status" value="1"/>
</dbReference>
<comment type="subcellular location">
    <subcellularLocation>
        <location evidence="1">Nucleus</location>
    </subcellularLocation>
</comment>
<dbReference type="eggNOG" id="KOG1472">
    <property type="taxonomic scope" value="Eukaryota"/>
</dbReference>
<sequence length="384" mass="43849">MVAASGVAGAGAGAGAVAGTATAEEAEIKSRDFTAKQEEEAGILHFKCVWNDGRPTSLRFLCELKEIFGTQLPKMPKEYIVRLVFDKNHKSICAIKTVDGVQKAIGGICYRPYYEQKLGEIAFCAVSTEQQVRGYGTRLMNQTKHYCKTRDNLDHFVTYADNYAIGYFKKQGFHMQISMHRDRWAPNIKDYEGGTLMECYINPHIDYLEIPSMVKRQRKAVEDKISQLTRHDIVYPGLNCFKEGKDSIELESIPGVLEGGPALKRHLTEFYQERESNAELLKQTLNEILANTTKYDQAWPFLEPVRAEDVPDYHDVIKDPIDLSAMRVRLDKGFYKTKEMFMADINLMCDNCKTYNPKESVFYKCATDVKKFVDDEFRRLGLCQ</sequence>
<dbReference type="SUPFAM" id="SSF55729">
    <property type="entry name" value="Acyl-CoA N-acyltransferases (Nat)"/>
    <property type="match status" value="1"/>
</dbReference>
<dbReference type="PROSITE" id="PS50014">
    <property type="entry name" value="BROMODOMAIN_2"/>
    <property type="match status" value="1"/>
</dbReference>
<dbReference type="PANTHER" id="PTHR45750">
    <property type="entry name" value="GH11602P"/>
    <property type="match status" value="1"/>
</dbReference>
<evidence type="ECO:0000259" key="7">
    <source>
        <dbReference type="PROSITE" id="PS50014"/>
    </source>
</evidence>
<dbReference type="HOGENOM" id="CLU_015741_1_1_1"/>
<dbReference type="GO" id="GO:0045944">
    <property type="term" value="P:positive regulation of transcription by RNA polymerase II"/>
    <property type="evidence" value="ECO:0007669"/>
    <property type="project" value="TreeGrafter"/>
</dbReference>
<dbReference type="PRINTS" id="PR00503">
    <property type="entry name" value="BROMODOMAIN"/>
</dbReference>
<keyword evidence="5" id="KW-0539">Nucleus</keyword>
<dbReference type="PROSITE" id="PS51186">
    <property type="entry name" value="GNAT"/>
    <property type="match status" value="1"/>
</dbReference>
<dbReference type="STRING" id="905079.L1JYZ4"/>
<evidence type="ECO:0000313" key="9">
    <source>
        <dbReference type="EMBL" id="EKX53602.1"/>
    </source>
</evidence>
<feature type="domain" description="N-acetyltransferase" evidence="8">
    <location>
        <begin position="51"/>
        <end position="202"/>
    </location>
</feature>
<evidence type="ECO:0000256" key="3">
    <source>
        <dbReference type="ARBA" id="ARBA00023117"/>
    </source>
</evidence>
<dbReference type="GO" id="GO:0010484">
    <property type="term" value="F:histone H3 acetyltransferase activity"/>
    <property type="evidence" value="ECO:0007669"/>
    <property type="project" value="TreeGrafter"/>
</dbReference>
<evidence type="ECO:0000313" key="10">
    <source>
        <dbReference type="EnsemblProtists" id="EKX53602"/>
    </source>
</evidence>
<reference evidence="10" key="3">
    <citation type="submission" date="2016-03" db="UniProtKB">
        <authorList>
            <consortium name="EnsemblProtists"/>
        </authorList>
    </citation>
    <scope>IDENTIFICATION</scope>
</reference>
<evidence type="ECO:0000256" key="2">
    <source>
        <dbReference type="ARBA" id="ARBA00008607"/>
    </source>
</evidence>
<keyword evidence="4" id="KW-0010">Activator</keyword>
<name>L1JYZ4_GUITC</name>
<dbReference type="Gene3D" id="1.20.920.10">
    <property type="entry name" value="Bromodomain-like"/>
    <property type="match status" value="1"/>
</dbReference>
<keyword evidence="11" id="KW-1185">Reference proteome</keyword>
<dbReference type="OMA" id="HQPPKEW"/>
<dbReference type="InterPro" id="IPR037800">
    <property type="entry name" value="GCN5"/>
</dbReference>
<dbReference type="CDD" id="cd04301">
    <property type="entry name" value="NAT_SF"/>
    <property type="match status" value="1"/>
</dbReference>
<organism evidence="9">
    <name type="scientific">Guillardia theta (strain CCMP2712)</name>
    <name type="common">Cryptophyte</name>
    <dbReference type="NCBI Taxonomy" id="905079"/>
    <lineage>
        <taxon>Eukaryota</taxon>
        <taxon>Cryptophyceae</taxon>
        <taxon>Pyrenomonadales</taxon>
        <taxon>Geminigeraceae</taxon>
        <taxon>Guillardia</taxon>
    </lineage>
</organism>
<accession>L1JYZ4</accession>
<keyword evidence="3 6" id="KW-0103">Bromodomain</keyword>
<dbReference type="KEGG" id="gtt:GUITHDRAFT_132707"/>
<proteinExistence type="inferred from homology"/>
<gene>
    <name evidence="9" type="ORF">GUITHDRAFT_132707</name>
</gene>
<dbReference type="PANTHER" id="PTHR45750:SF3">
    <property type="entry name" value="HISTONE ACETYLTRANSFERASE"/>
    <property type="match status" value="1"/>
</dbReference>
<reference evidence="9 11" key="1">
    <citation type="journal article" date="2012" name="Nature">
        <title>Algal genomes reveal evolutionary mosaicism and the fate of nucleomorphs.</title>
        <authorList>
            <consortium name="DOE Joint Genome Institute"/>
            <person name="Curtis B.A."/>
            <person name="Tanifuji G."/>
            <person name="Burki F."/>
            <person name="Gruber A."/>
            <person name="Irimia M."/>
            <person name="Maruyama S."/>
            <person name="Arias M.C."/>
            <person name="Ball S.G."/>
            <person name="Gile G.H."/>
            <person name="Hirakawa Y."/>
            <person name="Hopkins J.F."/>
            <person name="Kuo A."/>
            <person name="Rensing S.A."/>
            <person name="Schmutz J."/>
            <person name="Symeonidi A."/>
            <person name="Elias M."/>
            <person name="Eveleigh R.J."/>
            <person name="Herman E.K."/>
            <person name="Klute M.J."/>
            <person name="Nakayama T."/>
            <person name="Obornik M."/>
            <person name="Reyes-Prieto A."/>
            <person name="Armbrust E.V."/>
            <person name="Aves S.J."/>
            <person name="Beiko R.G."/>
            <person name="Coutinho P."/>
            <person name="Dacks J.B."/>
            <person name="Durnford D.G."/>
            <person name="Fast N.M."/>
            <person name="Green B.R."/>
            <person name="Grisdale C.J."/>
            <person name="Hempel F."/>
            <person name="Henrissat B."/>
            <person name="Hoppner M.P."/>
            <person name="Ishida K."/>
            <person name="Kim E."/>
            <person name="Koreny L."/>
            <person name="Kroth P.G."/>
            <person name="Liu Y."/>
            <person name="Malik S.B."/>
            <person name="Maier U.G."/>
            <person name="McRose D."/>
            <person name="Mock T."/>
            <person name="Neilson J.A."/>
            <person name="Onodera N.T."/>
            <person name="Poole A.M."/>
            <person name="Pritham E.J."/>
            <person name="Richards T.A."/>
            <person name="Rocap G."/>
            <person name="Roy S.W."/>
            <person name="Sarai C."/>
            <person name="Schaack S."/>
            <person name="Shirato S."/>
            <person name="Slamovits C.H."/>
            <person name="Spencer D.F."/>
            <person name="Suzuki S."/>
            <person name="Worden A.Z."/>
            <person name="Zauner S."/>
            <person name="Barry K."/>
            <person name="Bell C."/>
            <person name="Bharti A.K."/>
            <person name="Crow J.A."/>
            <person name="Grimwood J."/>
            <person name="Kramer R."/>
            <person name="Lindquist E."/>
            <person name="Lucas S."/>
            <person name="Salamov A."/>
            <person name="McFadden G.I."/>
            <person name="Lane C.E."/>
            <person name="Keeling P.J."/>
            <person name="Gray M.W."/>
            <person name="Grigoriev I.V."/>
            <person name="Archibald J.M."/>
        </authorList>
    </citation>
    <scope>NUCLEOTIDE SEQUENCE</scope>
    <source>
        <strain evidence="9 11">CCMP2712</strain>
    </source>
</reference>
<dbReference type="Pfam" id="PF00583">
    <property type="entry name" value="Acetyltransf_1"/>
    <property type="match status" value="1"/>
</dbReference>
<dbReference type="GO" id="GO:0005634">
    <property type="term" value="C:nucleus"/>
    <property type="evidence" value="ECO:0007669"/>
    <property type="project" value="UniProtKB-SubCell"/>
</dbReference>
<evidence type="ECO:0008006" key="12">
    <source>
        <dbReference type="Google" id="ProtNLM"/>
    </source>
</evidence>
<dbReference type="InterPro" id="IPR016181">
    <property type="entry name" value="Acyl_CoA_acyltransferase"/>
</dbReference>
<dbReference type="GeneID" id="17310591"/>